<evidence type="ECO:0000256" key="1">
    <source>
        <dbReference type="SAM" id="MobiDB-lite"/>
    </source>
</evidence>
<reference evidence="3" key="1">
    <citation type="journal article" date="2021" name="Gut Microbes">
        <title>A synthetic consortium of 100 gut commensals modulates the composition and function in a colon model of the microbiome of elderly subjects.</title>
        <authorList>
            <person name="Perez M."/>
            <person name="Ntemiri A."/>
            <person name="Tan H."/>
            <person name="Harris H.M.B."/>
            <person name="Roager H.M."/>
            <person name="Ribiere C."/>
            <person name="O'Toole P.W."/>
        </authorList>
    </citation>
    <scope>NUCLEOTIDE SEQUENCE</scope>
    <source>
        <strain evidence="3">MCC335</strain>
    </source>
</reference>
<keyword evidence="2" id="KW-0732">Signal</keyword>
<sequence length="481" mass="52741">MKKLVCALLVATMGSVMALSGCGQASSESANAGAQETSVSANADQTEVPAGGSGKEDTKNNGDVTTITVWSNDAHSKDVFEQLVKQFNEGEGKELGIAIDLSVYGSDYYSTLDVAIQAGEAPYIFKCNKIPQYAQSGILACLDELPGGKELVAPYEQINSEGVGLVDGKTYAVPYKGTNIGLVYNKELFSSLGLEYPETYEDLLNCARVITENGNGRVYGYGVGMGYTSYGLYYMLPMASASTGSMHFNHGTGRYDFSSMEPYFNLMTELIDEGLMFPGYETIDDDTKRAQFAEGNIGMIPCMSSDVGVFERQFKPSFEWGVGPFPVDKAGERYKMYTAPSNFYVVNSTAVEDGVEDKVMKVMELFLSEDSLLTLFESEKDMITRDDVREKSTAVNVSEQWKEFGDSSYRYTGYGFPDGLISIEGDSYKDVFDKILTRLVDVKEGLADLDKRYNEALDAAVADGTIKMDDYIVDNFESLIK</sequence>
<dbReference type="AlphaFoldDB" id="A0AA41K765"/>
<evidence type="ECO:0000313" key="3">
    <source>
        <dbReference type="EMBL" id="MBT9811483.1"/>
    </source>
</evidence>
<protein>
    <submittedName>
        <fullName evidence="3">Extracellular solute-binding protein</fullName>
    </submittedName>
</protein>
<dbReference type="Pfam" id="PF01547">
    <property type="entry name" value="SBP_bac_1"/>
    <property type="match status" value="1"/>
</dbReference>
<gene>
    <name evidence="3" type="ORF">GPL26_17835</name>
</gene>
<dbReference type="InterPro" id="IPR006059">
    <property type="entry name" value="SBP"/>
</dbReference>
<feature type="compositionally biased region" description="Polar residues" evidence="1">
    <location>
        <begin position="33"/>
        <end position="45"/>
    </location>
</feature>
<proteinExistence type="predicted"/>
<dbReference type="Proteomes" id="UP000708338">
    <property type="component" value="Unassembled WGS sequence"/>
</dbReference>
<feature type="chain" id="PRO_5041421625" evidence="2">
    <location>
        <begin position="19"/>
        <end position="481"/>
    </location>
</feature>
<evidence type="ECO:0000313" key="4">
    <source>
        <dbReference type="Proteomes" id="UP000708338"/>
    </source>
</evidence>
<evidence type="ECO:0000256" key="2">
    <source>
        <dbReference type="SAM" id="SignalP"/>
    </source>
</evidence>
<comment type="caution">
    <text evidence="3">The sequence shown here is derived from an EMBL/GenBank/DDBJ whole genome shotgun (WGS) entry which is preliminary data.</text>
</comment>
<dbReference type="SUPFAM" id="SSF53850">
    <property type="entry name" value="Periplasmic binding protein-like II"/>
    <property type="match status" value="1"/>
</dbReference>
<dbReference type="RefSeq" id="WP_045092589.1">
    <property type="nucleotide sequence ID" value="NZ_CABJDD010000004.1"/>
</dbReference>
<name>A0AA41K765_9FIRM</name>
<dbReference type="PROSITE" id="PS51257">
    <property type="entry name" value="PROKAR_LIPOPROTEIN"/>
    <property type="match status" value="1"/>
</dbReference>
<dbReference type="PANTHER" id="PTHR43649">
    <property type="entry name" value="ARABINOSE-BINDING PROTEIN-RELATED"/>
    <property type="match status" value="1"/>
</dbReference>
<dbReference type="PANTHER" id="PTHR43649:SF12">
    <property type="entry name" value="DIACETYLCHITOBIOSE BINDING PROTEIN DASA"/>
    <property type="match status" value="1"/>
</dbReference>
<dbReference type="InterPro" id="IPR050490">
    <property type="entry name" value="Bact_solute-bd_prot1"/>
</dbReference>
<accession>A0AA41K765</accession>
<dbReference type="EMBL" id="WQPS01000029">
    <property type="protein sequence ID" value="MBT9811483.1"/>
    <property type="molecule type" value="Genomic_DNA"/>
</dbReference>
<feature type="signal peptide" evidence="2">
    <location>
        <begin position="1"/>
        <end position="18"/>
    </location>
</feature>
<dbReference type="Gene3D" id="3.40.190.10">
    <property type="entry name" value="Periplasmic binding protein-like II"/>
    <property type="match status" value="1"/>
</dbReference>
<organism evidence="3 4">
    <name type="scientific">Enterocloster citroniae</name>
    <dbReference type="NCBI Taxonomy" id="358743"/>
    <lineage>
        <taxon>Bacteria</taxon>
        <taxon>Bacillati</taxon>
        <taxon>Bacillota</taxon>
        <taxon>Clostridia</taxon>
        <taxon>Lachnospirales</taxon>
        <taxon>Lachnospiraceae</taxon>
        <taxon>Enterocloster</taxon>
    </lineage>
</organism>
<feature type="region of interest" description="Disordered" evidence="1">
    <location>
        <begin position="33"/>
        <end position="63"/>
    </location>
</feature>